<dbReference type="EMBL" id="LVVZ01000015">
    <property type="protein sequence ID" value="OKL44046.1"/>
    <property type="molecule type" value="Genomic_DNA"/>
</dbReference>
<dbReference type="GO" id="GO:0048038">
    <property type="term" value="F:quinone binding"/>
    <property type="evidence" value="ECO:0007669"/>
    <property type="project" value="TreeGrafter"/>
</dbReference>
<dbReference type="SMART" id="SM00822">
    <property type="entry name" value="PKS_KR"/>
    <property type="match status" value="1"/>
</dbReference>
<dbReference type="PANTHER" id="PTHR42760:SF133">
    <property type="entry name" value="3-OXOACYL-[ACYL-CARRIER-PROTEIN] REDUCTASE"/>
    <property type="match status" value="1"/>
</dbReference>
<dbReference type="FunFam" id="3.40.50.720:FF:000084">
    <property type="entry name" value="Short-chain dehydrogenase reductase"/>
    <property type="match status" value="1"/>
</dbReference>
<dbReference type="InterPro" id="IPR057326">
    <property type="entry name" value="KR_dom"/>
</dbReference>
<evidence type="ECO:0000256" key="1">
    <source>
        <dbReference type="ARBA" id="ARBA00006484"/>
    </source>
</evidence>
<dbReference type="STRING" id="197461.A3843_10720"/>
<gene>
    <name evidence="4" type="ORF">A3843_10720</name>
</gene>
<keyword evidence="5" id="KW-1185">Reference proteome</keyword>
<dbReference type="SUPFAM" id="SSF51735">
    <property type="entry name" value="NAD(P)-binding Rossmann-fold domains"/>
    <property type="match status" value="1"/>
</dbReference>
<reference evidence="4 5" key="1">
    <citation type="submission" date="2016-03" db="EMBL/GenBank/DDBJ databases">
        <title>Genome sequence of Nesiotobacter sp. nov., a moderately halophilic alphaproteobacterium isolated from the Yellow Sea, China.</title>
        <authorList>
            <person name="Zhang G."/>
            <person name="Zhang R."/>
        </authorList>
    </citation>
    <scope>NUCLEOTIDE SEQUENCE [LARGE SCALE GENOMIC DNA]</scope>
    <source>
        <strain evidence="4 5">WB1-6</strain>
    </source>
</reference>
<evidence type="ECO:0000259" key="3">
    <source>
        <dbReference type="SMART" id="SM00822"/>
    </source>
</evidence>
<keyword evidence="2" id="KW-0560">Oxidoreductase</keyword>
<evidence type="ECO:0000313" key="4">
    <source>
        <dbReference type="EMBL" id="OKL44046.1"/>
    </source>
</evidence>
<protein>
    <submittedName>
        <fullName evidence="4">Dehydrogenase</fullName>
    </submittedName>
</protein>
<evidence type="ECO:0000256" key="2">
    <source>
        <dbReference type="ARBA" id="ARBA00023002"/>
    </source>
</evidence>
<comment type="similarity">
    <text evidence="1">Belongs to the short-chain dehydrogenases/reductases (SDR) family.</text>
</comment>
<evidence type="ECO:0000313" key="5">
    <source>
        <dbReference type="Proteomes" id="UP000185783"/>
    </source>
</evidence>
<dbReference type="OrthoDB" id="9790146at2"/>
<dbReference type="RefSeq" id="WP_028481150.1">
    <property type="nucleotide sequence ID" value="NZ_LVVZ01000015.1"/>
</dbReference>
<dbReference type="CDD" id="cd05233">
    <property type="entry name" value="SDR_c"/>
    <property type="match status" value="1"/>
</dbReference>
<dbReference type="Gene3D" id="3.40.50.720">
    <property type="entry name" value="NAD(P)-binding Rossmann-like Domain"/>
    <property type="match status" value="1"/>
</dbReference>
<dbReference type="PRINTS" id="PR00081">
    <property type="entry name" value="GDHRDH"/>
</dbReference>
<name>A0A1U7JH21_9HYPH</name>
<dbReference type="AlphaFoldDB" id="A0A1U7JH21"/>
<dbReference type="PRINTS" id="PR00080">
    <property type="entry name" value="SDRFAMILY"/>
</dbReference>
<proteinExistence type="inferred from homology"/>
<sequence length="261" mass="27335">MSLAGKVAIITGAARGIGYAVAKRFVVDGAKVILADLDEKAGLVAEEQLRELGDATFVHCNVAERLDVRNLVAEALDTYGEIDVLVNNAGIVAGGDFLTLKEEDFDTVMSVNIKGAFLCSQTVAKHFVEKVENGGVPGCIINMSSINSVVAIPEQVGYCVSKGAMNQLTKVSALSLAPYGIRVNGIGPGSINTELMAAVNSDETKRKRVLSRTPMGRVGEPSEIAGIAAFLASADASYITGQTIFADGGRLPLNYTVPVES</sequence>
<comment type="caution">
    <text evidence="4">The sequence shown here is derived from an EMBL/GenBank/DDBJ whole genome shotgun (WGS) entry which is preliminary data.</text>
</comment>
<feature type="domain" description="Ketoreductase" evidence="3">
    <location>
        <begin position="6"/>
        <end position="189"/>
    </location>
</feature>
<dbReference type="GO" id="GO:0006633">
    <property type="term" value="P:fatty acid biosynthetic process"/>
    <property type="evidence" value="ECO:0007669"/>
    <property type="project" value="TreeGrafter"/>
</dbReference>
<dbReference type="GO" id="GO:0016616">
    <property type="term" value="F:oxidoreductase activity, acting on the CH-OH group of donors, NAD or NADP as acceptor"/>
    <property type="evidence" value="ECO:0007669"/>
    <property type="project" value="TreeGrafter"/>
</dbReference>
<dbReference type="PANTHER" id="PTHR42760">
    <property type="entry name" value="SHORT-CHAIN DEHYDROGENASES/REDUCTASES FAMILY MEMBER"/>
    <property type="match status" value="1"/>
</dbReference>
<dbReference type="Pfam" id="PF13561">
    <property type="entry name" value="adh_short_C2"/>
    <property type="match status" value="1"/>
</dbReference>
<dbReference type="Proteomes" id="UP000185783">
    <property type="component" value="Unassembled WGS sequence"/>
</dbReference>
<dbReference type="NCBIfam" id="NF005559">
    <property type="entry name" value="PRK07231.1"/>
    <property type="match status" value="1"/>
</dbReference>
<dbReference type="InterPro" id="IPR002347">
    <property type="entry name" value="SDR_fam"/>
</dbReference>
<accession>A0A1U7JH21</accession>
<organism evidence="4 5">
    <name type="scientific">Pseudovibrio exalbescens</name>
    <dbReference type="NCBI Taxonomy" id="197461"/>
    <lineage>
        <taxon>Bacteria</taxon>
        <taxon>Pseudomonadati</taxon>
        <taxon>Pseudomonadota</taxon>
        <taxon>Alphaproteobacteria</taxon>
        <taxon>Hyphomicrobiales</taxon>
        <taxon>Stappiaceae</taxon>
        <taxon>Pseudovibrio</taxon>
    </lineage>
</organism>
<dbReference type="InterPro" id="IPR036291">
    <property type="entry name" value="NAD(P)-bd_dom_sf"/>
</dbReference>